<evidence type="ECO:0000256" key="1">
    <source>
        <dbReference type="ARBA" id="ARBA00004123"/>
    </source>
</evidence>
<keyword evidence="3" id="KW-0539">Nucleus</keyword>
<comment type="subcellular location">
    <subcellularLocation>
        <location evidence="1">Nucleus</location>
    </subcellularLocation>
</comment>
<dbReference type="Gene3D" id="3.30.110.20">
    <property type="entry name" value="Alba-like domain"/>
    <property type="match status" value="1"/>
</dbReference>
<dbReference type="EMBL" id="JANBVO010000003">
    <property type="protein sequence ID" value="KAJ9155245.1"/>
    <property type="molecule type" value="Genomic_DNA"/>
</dbReference>
<protein>
    <submittedName>
        <fullName evidence="5">Uncharacterized protein</fullName>
    </submittedName>
</protein>
<dbReference type="GO" id="GO:0000294">
    <property type="term" value="P:nuclear-transcribed mRNA catabolic process, RNase MRP-dependent"/>
    <property type="evidence" value="ECO:0007669"/>
    <property type="project" value="TreeGrafter"/>
</dbReference>
<sequence length="205" mass="21369">MDAGLEQSEAAAPVASKATQLPAHSASKAPRLPSGACKLTAIATLGYKIQKRPLNRRVRAPGSNSNIVYVGTRSPFIGIVKSVRKALENSPAGVRGQSTKGLPLNARIAALSAGGSARGGGGDESGEGSPEVLVRGTGAAIEKTLHVAAWFNRQSEYKVALRTLSESTVDDVVKEGGDEDEGGFAGEEDSRMRMLSCLELGIRLR</sequence>
<dbReference type="GO" id="GO:0003723">
    <property type="term" value="F:RNA binding"/>
    <property type="evidence" value="ECO:0007669"/>
    <property type="project" value="TreeGrafter"/>
</dbReference>
<dbReference type="InterPro" id="IPR036882">
    <property type="entry name" value="Alba-like_dom_sf"/>
</dbReference>
<dbReference type="PANTHER" id="PTHR28256:SF1">
    <property type="entry name" value="RIBONUCLEASES P_MRP PROTEIN SUBUNIT POP7"/>
    <property type="match status" value="1"/>
</dbReference>
<dbReference type="InterPro" id="IPR020241">
    <property type="entry name" value="RNase_P/MRP_Pop7_fungi"/>
</dbReference>
<dbReference type="GO" id="GO:0004526">
    <property type="term" value="F:ribonuclease P activity"/>
    <property type="evidence" value="ECO:0007669"/>
    <property type="project" value="TreeGrafter"/>
</dbReference>
<accession>A0AA38VYL9</accession>
<dbReference type="PANTHER" id="PTHR28256">
    <property type="entry name" value="RIBONUCLEASES P/MRP PROTEIN SUBUNIT POP7"/>
    <property type="match status" value="1"/>
</dbReference>
<dbReference type="GO" id="GO:0000172">
    <property type="term" value="C:ribonuclease MRP complex"/>
    <property type="evidence" value="ECO:0007669"/>
    <property type="project" value="InterPro"/>
</dbReference>
<evidence type="ECO:0000313" key="6">
    <source>
        <dbReference type="Proteomes" id="UP001174694"/>
    </source>
</evidence>
<dbReference type="InterPro" id="IPR014612">
    <property type="entry name" value="Pop7/Rpp20"/>
</dbReference>
<evidence type="ECO:0000256" key="2">
    <source>
        <dbReference type="ARBA" id="ARBA00022694"/>
    </source>
</evidence>
<organism evidence="5 6">
    <name type="scientific">Pleurostoma richardsiae</name>
    <dbReference type="NCBI Taxonomy" id="41990"/>
    <lineage>
        <taxon>Eukaryota</taxon>
        <taxon>Fungi</taxon>
        <taxon>Dikarya</taxon>
        <taxon>Ascomycota</taxon>
        <taxon>Pezizomycotina</taxon>
        <taxon>Sordariomycetes</taxon>
        <taxon>Sordariomycetidae</taxon>
        <taxon>Calosphaeriales</taxon>
        <taxon>Pleurostomataceae</taxon>
        <taxon>Pleurostoma</taxon>
    </lineage>
</organism>
<dbReference type="AlphaFoldDB" id="A0AA38VYL9"/>
<feature type="region of interest" description="Disordered" evidence="4">
    <location>
        <begin position="1"/>
        <end position="32"/>
    </location>
</feature>
<dbReference type="GO" id="GO:0034965">
    <property type="term" value="P:intronic box C/D snoRNA processing"/>
    <property type="evidence" value="ECO:0007669"/>
    <property type="project" value="TreeGrafter"/>
</dbReference>
<name>A0AA38VYL9_9PEZI</name>
<dbReference type="Proteomes" id="UP001174694">
    <property type="component" value="Unassembled WGS sequence"/>
</dbReference>
<dbReference type="GO" id="GO:0005655">
    <property type="term" value="C:nucleolar ribonuclease P complex"/>
    <property type="evidence" value="ECO:0007669"/>
    <property type="project" value="InterPro"/>
</dbReference>
<evidence type="ECO:0000256" key="3">
    <source>
        <dbReference type="ARBA" id="ARBA00023242"/>
    </source>
</evidence>
<evidence type="ECO:0000256" key="4">
    <source>
        <dbReference type="SAM" id="MobiDB-lite"/>
    </source>
</evidence>
<evidence type="ECO:0000313" key="5">
    <source>
        <dbReference type="EMBL" id="KAJ9155245.1"/>
    </source>
</evidence>
<comment type="caution">
    <text evidence="5">The sequence shown here is derived from an EMBL/GenBank/DDBJ whole genome shotgun (WGS) entry which is preliminary data.</text>
</comment>
<gene>
    <name evidence="5" type="ORF">NKR23_g2100</name>
</gene>
<dbReference type="GO" id="GO:0006364">
    <property type="term" value="P:rRNA processing"/>
    <property type="evidence" value="ECO:0007669"/>
    <property type="project" value="TreeGrafter"/>
</dbReference>
<dbReference type="Pfam" id="PF12328">
    <property type="entry name" value="Rpp20"/>
    <property type="match status" value="1"/>
</dbReference>
<dbReference type="GO" id="GO:0000171">
    <property type="term" value="F:ribonuclease MRP activity"/>
    <property type="evidence" value="ECO:0007669"/>
    <property type="project" value="TreeGrafter"/>
</dbReference>
<keyword evidence="6" id="KW-1185">Reference proteome</keyword>
<dbReference type="GO" id="GO:0001682">
    <property type="term" value="P:tRNA 5'-leader removal"/>
    <property type="evidence" value="ECO:0007669"/>
    <property type="project" value="InterPro"/>
</dbReference>
<reference evidence="5" key="1">
    <citation type="submission" date="2022-07" db="EMBL/GenBank/DDBJ databases">
        <title>Fungi with potential for degradation of polypropylene.</title>
        <authorList>
            <person name="Gostincar C."/>
        </authorList>
    </citation>
    <scope>NUCLEOTIDE SEQUENCE</scope>
    <source>
        <strain evidence="5">EXF-13308</strain>
    </source>
</reference>
<keyword evidence="2" id="KW-0819">tRNA processing</keyword>
<proteinExistence type="predicted"/>